<evidence type="ECO:0000256" key="1">
    <source>
        <dbReference type="SAM" id="MobiDB-lite"/>
    </source>
</evidence>
<evidence type="ECO:0000313" key="5">
    <source>
        <dbReference type="Proteomes" id="UP000618382"/>
    </source>
</evidence>
<gene>
    <name evidence="3" type="ORF">BKA21_003482</name>
    <name evidence="2" type="ORF">Col01nite_20180</name>
</gene>
<feature type="compositionally biased region" description="Pro residues" evidence="1">
    <location>
        <begin position="1"/>
        <end position="10"/>
    </location>
</feature>
<accession>A0A7Y9JYN1</accession>
<dbReference type="EMBL" id="JACCBK010000001">
    <property type="protein sequence ID" value="NYD87933.1"/>
    <property type="molecule type" value="Genomic_DNA"/>
</dbReference>
<protein>
    <submittedName>
        <fullName evidence="3">Uncharacterized protein</fullName>
    </submittedName>
</protein>
<reference evidence="2 5" key="2">
    <citation type="submission" date="2021-01" db="EMBL/GenBank/DDBJ databases">
        <title>Whole genome shotgun sequence of Cellulomonas oligotrophica NBRC 109435.</title>
        <authorList>
            <person name="Komaki H."/>
            <person name="Tamura T."/>
        </authorList>
    </citation>
    <scope>NUCLEOTIDE SEQUENCE [LARGE SCALE GENOMIC DNA]</scope>
    <source>
        <strain evidence="2 5">NBRC 109435</strain>
    </source>
</reference>
<evidence type="ECO:0000313" key="3">
    <source>
        <dbReference type="EMBL" id="NYD87933.1"/>
    </source>
</evidence>
<organism evidence="3 4">
    <name type="scientific">Cellulomonas oligotrophica</name>
    <dbReference type="NCBI Taxonomy" id="931536"/>
    <lineage>
        <taxon>Bacteria</taxon>
        <taxon>Bacillati</taxon>
        <taxon>Actinomycetota</taxon>
        <taxon>Actinomycetes</taxon>
        <taxon>Micrococcales</taxon>
        <taxon>Cellulomonadaceae</taxon>
        <taxon>Cellulomonas</taxon>
    </lineage>
</organism>
<feature type="region of interest" description="Disordered" evidence="1">
    <location>
        <begin position="94"/>
        <end position="126"/>
    </location>
</feature>
<dbReference type="AlphaFoldDB" id="A0A7Y9JYN1"/>
<evidence type="ECO:0000313" key="4">
    <source>
        <dbReference type="Proteomes" id="UP000577956"/>
    </source>
</evidence>
<comment type="caution">
    <text evidence="3">The sequence shown here is derived from an EMBL/GenBank/DDBJ whole genome shotgun (WGS) entry which is preliminary data.</text>
</comment>
<name>A0A7Y9JYN1_9CELL</name>
<dbReference type="Proteomes" id="UP000618382">
    <property type="component" value="Unassembled WGS sequence"/>
</dbReference>
<feature type="compositionally biased region" description="Acidic residues" evidence="1">
    <location>
        <begin position="48"/>
        <end position="57"/>
    </location>
</feature>
<reference evidence="3 4" key="1">
    <citation type="submission" date="2020-07" db="EMBL/GenBank/DDBJ databases">
        <title>Sequencing the genomes of 1000 actinobacteria strains.</title>
        <authorList>
            <person name="Klenk H.-P."/>
        </authorList>
    </citation>
    <scope>NUCLEOTIDE SEQUENCE [LARGE SCALE GENOMIC DNA]</scope>
    <source>
        <strain evidence="3 4">DSM 24482</strain>
    </source>
</reference>
<evidence type="ECO:0000313" key="2">
    <source>
        <dbReference type="EMBL" id="GIG32859.1"/>
    </source>
</evidence>
<dbReference type="EMBL" id="BONN01000005">
    <property type="protein sequence ID" value="GIG32859.1"/>
    <property type="molecule type" value="Genomic_DNA"/>
</dbReference>
<proteinExistence type="predicted"/>
<feature type="region of interest" description="Disordered" evidence="1">
    <location>
        <begin position="1"/>
        <end position="57"/>
    </location>
</feature>
<dbReference type="Proteomes" id="UP000577956">
    <property type="component" value="Unassembled WGS sequence"/>
</dbReference>
<dbReference type="RefSeq" id="WP_140460232.1">
    <property type="nucleotide sequence ID" value="NZ_BAABFI010000013.1"/>
</dbReference>
<feature type="compositionally biased region" description="Pro residues" evidence="1">
    <location>
        <begin position="19"/>
        <end position="30"/>
    </location>
</feature>
<keyword evidence="5" id="KW-1185">Reference proteome</keyword>
<sequence length="126" mass="12307">MPDVQPPPGLGAPEGAAGSPPPADGTPPPADGTVEGVPHGVAAGAGDDVPDGPLVDEDAARRAEGLLAEHVPLTLLVDLVAPVVTSADLVDEEGLPAAPWWRQGPAGPSSTDGTDAGEDPGAPVRP</sequence>